<keyword evidence="2" id="KW-1185">Reference proteome</keyword>
<proteinExistence type="predicted"/>
<comment type="caution">
    <text evidence="1">The sequence shown here is derived from an EMBL/GenBank/DDBJ whole genome shotgun (WGS) entry which is preliminary data.</text>
</comment>
<protein>
    <submittedName>
        <fullName evidence="1">Uncharacterized protein</fullName>
    </submittedName>
</protein>
<evidence type="ECO:0000313" key="2">
    <source>
        <dbReference type="Proteomes" id="UP000828048"/>
    </source>
</evidence>
<dbReference type="Proteomes" id="UP000828048">
    <property type="component" value="Chromosome 1"/>
</dbReference>
<sequence>MEALSHFQSFFSLFPHKPFATPPLPSFKTGHSFHHLCHVTHRHPVILASSIKKPRASRKGRSNADLVRDILEFISAVGLPEGHVPSFKELSKHGRQDLANIVRRRGYKVIKDLLETSAKSDKKESDTESGLSGKQDISVECEYDSSHSTADLDEKVEEMDEVVFSSSEVSVEQNNLNSANGANMDCAANSVSNECKAIESSNNSSLQEKVAKFIQNGELDSIEEAGFSILNEIGVDGGNKFGELENVTKESSSLSEEHSEWVPDRSDNAKIINGNISSSKQVVVPASSNNTPREYNLSSGGPLSADCDEEFDDETRRRDNQTEINRLKFMLHQKELELSRLKEQIEKEKLALSILQTKAETEISEAQKLVMEKDAELHATEENLSGLQEVEIQYEGDGEAVEVAGSFNGWHHWIAMDPQPSSSIIGPVGSRKSRLWTTVLWLYPGIYEIKFIVDGNWRVDPQREWVTRALMGDNFPVHTYQGRFIWFLPIHHSTISPGVLQLENPFHGVQMELEFDLGGFQLDLEDSYQEVIYRISSRRFSKERLRVVFCVLINPGLSLKVGTSLHRGSYSFPLLAFDATDLSSRVCAAAAAGDFVGVDVVCLHGELEWDGDGDLSLPSSGAENELLEEAQQVATNIL</sequence>
<accession>A0ACB7XVT1</accession>
<evidence type="ECO:0000313" key="1">
    <source>
        <dbReference type="EMBL" id="KAH7844580.1"/>
    </source>
</evidence>
<name>A0ACB7XVT1_9ERIC</name>
<organism evidence="1 2">
    <name type="scientific">Vaccinium darrowii</name>
    <dbReference type="NCBI Taxonomy" id="229202"/>
    <lineage>
        <taxon>Eukaryota</taxon>
        <taxon>Viridiplantae</taxon>
        <taxon>Streptophyta</taxon>
        <taxon>Embryophyta</taxon>
        <taxon>Tracheophyta</taxon>
        <taxon>Spermatophyta</taxon>
        <taxon>Magnoliopsida</taxon>
        <taxon>eudicotyledons</taxon>
        <taxon>Gunneridae</taxon>
        <taxon>Pentapetalae</taxon>
        <taxon>asterids</taxon>
        <taxon>Ericales</taxon>
        <taxon>Ericaceae</taxon>
        <taxon>Vaccinioideae</taxon>
        <taxon>Vaccinieae</taxon>
        <taxon>Vaccinium</taxon>
    </lineage>
</organism>
<gene>
    <name evidence="1" type="ORF">Vadar_029652</name>
</gene>
<dbReference type="EMBL" id="CM037151">
    <property type="protein sequence ID" value="KAH7844580.1"/>
    <property type="molecule type" value="Genomic_DNA"/>
</dbReference>
<reference evidence="1 2" key="1">
    <citation type="journal article" date="2021" name="Hortic Res">
        <title>High-quality reference genome and annotation aids understanding of berry development for evergreen blueberry (Vaccinium darrowii).</title>
        <authorList>
            <person name="Yu J."/>
            <person name="Hulse-Kemp A.M."/>
            <person name="Babiker E."/>
            <person name="Staton M."/>
        </authorList>
    </citation>
    <scope>NUCLEOTIDE SEQUENCE [LARGE SCALE GENOMIC DNA]</scope>
    <source>
        <strain evidence="2">cv. NJ 8807/NJ 8810</strain>
        <tissue evidence="1">Young leaf</tissue>
    </source>
</reference>